<evidence type="ECO:0000256" key="13">
    <source>
        <dbReference type="SAM" id="MobiDB-lite"/>
    </source>
</evidence>
<keyword evidence="10 12" id="KW-0809">Transit peptide</keyword>
<keyword evidence="16" id="KW-1185">Reference proteome</keyword>
<dbReference type="SUPFAM" id="SSF56420">
    <property type="entry name" value="Peptide deformylase"/>
    <property type="match status" value="1"/>
</dbReference>
<dbReference type="STRING" id="542762.A0A4S4DHW5"/>
<evidence type="ECO:0000256" key="5">
    <source>
        <dbReference type="ARBA" id="ARBA00022528"/>
    </source>
</evidence>
<dbReference type="HAMAP" id="MF_00163">
    <property type="entry name" value="Pep_deformylase"/>
    <property type="match status" value="1"/>
</dbReference>
<dbReference type="PANTHER" id="PTHR10458">
    <property type="entry name" value="PEPTIDE DEFORMYLASE"/>
    <property type="match status" value="1"/>
</dbReference>
<evidence type="ECO:0000256" key="4">
    <source>
        <dbReference type="ARBA" id="ARBA00012175"/>
    </source>
</evidence>
<accession>A0A4S4DHW5</accession>
<organism evidence="15 16">
    <name type="scientific">Camellia sinensis var. sinensis</name>
    <name type="common">China tea</name>
    <dbReference type="NCBI Taxonomy" id="542762"/>
    <lineage>
        <taxon>Eukaryota</taxon>
        <taxon>Viridiplantae</taxon>
        <taxon>Streptophyta</taxon>
        <taxon>Embryophyta</taxon>
        <taxon>Tracheophyta</taxon>
        <taxon>Spermatophyta</taxon>
        <taxon>Magnoliopsida</taxon>
        <taxon>eudicotyledons</taxon>
        <taxon>Gunneridae</taxon>
        <taxon>Pentapetalae</taxon>
        <taxon>asterids</taxon>
        <taxon>Ericales</taxon>
        <taxon>Theaceae</taxon>
        <taxon>Camellia</taxon>
    </lineage>
</organism>
<keyword evidence="8 12" id="KW-0378">Hydrolase</keyword>
<feature type="transmembrane region" description="Helical" evidence="14">
    <location>
        <begin position="119"/>
        <end position="140"/>
    </location>
</feature>
<protein>
    <recommendedName>
        <fullName evidence="4 12">Peptide deformylase</fullName>
        <ecNumber evidence="4 12">3.5.1.88</ecNumber>
    </recommendedName>
</protein>
<dbReference type="GO" id="GO:0046872">
    <property type="term" value="F:metal ion binding"/>
    <property type="evidence" value="ECO:0007669"/>
    <property type="project" value="UniProtKB-KW"/>
</dbReference>
<keyword evidence="5 12" id="KW-0150">Chloroplast</keyword>
<feature type="compositionally biased region" description="Polar residues" evidence="13">
    <location>
        <begin position="294"/>
        <end position="303"/>
    </location>
</feature>
<comment type="subcellular location">
    <subcellularLocation>
        <location evidence="2 12">Plastid</location>
        <location evidence="2 12">Chloroplast</location>
    </subcellularLocation>
</comment>
<dbReference type="AlphaFoldDB" id="A0A4S4DHW5"/>
<name>A0A4S4DHW5_CAMSN</name>
<comment type="similarity">
    <text evidence="3 12">Belongs to the polypeptide deformylase family.</text>
</comment>
<dbReference type="GO" id="GO:0006412">
    <property type="term" value="P:translation"/>
    <property type="evidence" value="ECO:0007669"/>
    <property type="project" value="UniProtKB-KW"/>
</dbReference>
<dbReference type="Proteomes" id="UP000306102">
    <property type="component" value="Unassembled WGS sequence"/>
</dbReference>
<dbReference type="Pfam" id="PF01327">
    <property type="entry name" value="Pep_deformylase"/>
    <property type="match status" value="1"/>
</dbReference>
<dbReference type="GO" id="GO:0009507">
    <property type="term" value="C:chloroplast"/>
    <property type="evidence" value="ECO:0007669"/>
    <property type="project" value="UniProtKB-SubCell"/>
</dbReference>
<dbReference type="InterPro" id="IPR023635">
    <property type="entry name" value="Peptide_deformylase"/>
</dbReference>
<keyword evidence="7 12" id="KW-0479">Metal-binding</keyword>
<dbReference type="CDD" id="cd00487">
    <property type="entry name" value="Pep_deformylase"/>
    <property type="match status" value="1"/>
</dbReference>
<comment type="catalytic activity">
    <reaction evidence="12">
        <text>N-terminal N-formyl-L-methionyl-[peptide] + H2O = N-terminal L-methionyl-[peptide] + formate</text>
        <dbReference type="Rhea" id="RHEA:24420"/>
        <dbReference type="Rhea" id="RHEA-COMP:10639"/>
        <dbReference type="Rhea" id="RHEA-COMP:10640"/>
        <dbReference type="ChEBI" id="CHEBI:15377"/>
        <dbReference type="ChEBI" id="CHEBI:15740"/>
        <dbReference type="ChEBI" id="CHEBI:49298"/>
        <dbReference type="ChEBI" id="CHEBI:64731"/>
        <dbReference type="EC" id="3.5.1.88"/>
    </reaction>
</comment>
<dbReference type="Gene3D" id="3.90.45.10">
    <property type="entry name" value="Peptide deformylase"/>
    <property type="match status" value="1"/>
</dbReference>
<proteinExistence type="inferred from homology"/>
<evidence type="ECO:0000256" key="8">
    <source>
        <dbReference type="ARBA" id="ARBA00022801"/>
    </source>
</evidence>
<keyword evidence="11" id="KW-0408">Iron</keyword>
<dbReference type="EMBL" id="SDRB02011207">
    <property type="protein sequence ID" value="THG02393.1"/>
    <property type="molecule type" value="Genomic_DNA"/>
</dbReference>
<comment type="cofactor">
    <cofactor evidence="1">
        <name>Fe(2+)</name>
        <dbReference type="ChEBI" id="CHEBI:29033"/>
    </cofactor>
</comment>
<dbReference type="PANTHER" id="PTHR10458:SF22">
    <property type="entry name" value="PEPTIDE DEFORMYLASE"/>
    <property type="match status" value="1"/>
</dbReference>
<dbReference type="EC" id="3.5.1.88" evidence="4 12"/>
<evidence type="ECO:0000256" key="9">
    <source>
        <dbReference type="ARBA" id="ARBA00022917"/>
    </source>
</evidence>
<reference evidence="15 16" key="1">
    <citation type="journal article" date="2018" name="Proc. Natl. Acad. Sci. U.S.A.">
        <title>Draft genome sequence of Camellia sinensis var. sinensis provides insights into the evolution of the tea genome and tea quality.</title>
        <authorList>
            <person name="Wei C."/>
            <person name="Yang H."/>
            <person name="Wang S."/>
            <person name="Zhao J."/>
            <person name="Liu C."/>
            <person name="Gao L."/>
            <person name="Xia E."/>
            <person name="Lu Y."/>
            <person name="Tai Y."/>
            <person name="She G."/>
            <person name="Sun J."/>
            <person name="Cao H."/>
            <person name="Tong W."/>
            <person name="Gao Q."/>
            <person name="Li Y."/>
            <person name="Deng W."/>
            <person name="Jiang X."/>
            <person name="Wang W."/>
            <person name="Chen Q."/>
            <person name="Zhang S."/>
            <person name="Li H."/>
            <person name="Wu J."/>
            <person name="Wang P."/>
            <person name="Li P."/>
            <person name="Shi C."/>
            <person name="Zheng F."/>
            <person name="Jian J."/>
            <person name="Huang B."/>
            <person name="Shan D."/>
            <person name="Shi M."/>
            <person name="Fang C."/>
            <person name="Yue Y."/>
            <person name="Li F."/>
            <person name="Li D."/>
            <person name="Wei S."/>
            <person name="Han B."/>
            <person name="Jiang C."/>
            <person name="Yin Y."/>
            <person name="Xia T."/>
            <person name="Zhang Z."/>
            <person name="Bennetzen J.L."/>
            <person name="Zhao S."/>
            <person name="Wan X."/>
        </authorList>
    </citation>
    <scope>NUCLEOTIDE SEQUENCE [LARGE SCALE GENOMIC DNA]</scope>
    <source>
        <strain evidence="16">cv. Shuchazao</strain>
        <tissue evidence="15">Leaf</tissue>
    </source>
</reference>
<feature type="region of interest" description="Disordered" evidence="13">
    <location>
        <begin position="289"/>
        <end position="316"/>
    </location>
</feature>
<dbReference type="NCBIfam" id="NF001159">
    <property type="entry name" value="PRK00150.1-3"/>
    <property type="match status" value="1"/>
</dbReference>
<sequence length="316" mass="35737">MACSTLATWLHSSSSVISHSLLPFLFRRRPTLLPSNLRPLMSTPNRLRNPLMEVHAQAKRGFSVKEDEVASPADLSFEAPLKIVEYPDPILRTKNKRIDTFDDNLKKLVDEMFDVMYNIIGYITDVLGCGILLSSVIRILRFVIRFTIRYAIFAKSIRIYETDGIGLSAPQVGINVQLMVFNPVGERGEGEEIILVNPRVSKYSKKVVLFNEGCLSFPGIYADVERPESVKIDARDITGARFVFNLSDLPARVFQHEFDHLQGILFCDRMTEEVLDNIRAELQALEKKYEDKTGNPSPENIASRQRRKVAAGFGKS</sequence>
<evidence type="ECO:0000313" key="16">
    <source>
        <dbReference type="Proteomes" id="UP000306102"/>
    </source>
</evidence>
<evidence type="ECO:0000256" key="1">
    <source>
        <dbReference type="ARBA" id="ARBA00001954"/>
    </source>
</evidence>
<dbReference type="InterPro" id="IPR036821">
    <property type="entry name" value="Peptide_deformylase_sf"/>
</dbReference>
<evidence type="ECO:0000256" key="11">
    <source>
        <dbReference type="ARBA" id="ARBA00023004"/>
    </source>
</evidence>
<dbReference type="GO" id="GO:0042586">
    <property type="term" value="F:peptide deformylase activity"/>
    <property type="evidence" value="ECO:0007669"/>
    <property type="project" value="UniProtKB-EC"/>
</dbReference>
<keyword evidence="6 12" id="KW-0934">Plastid</keyword>
<dbReference type="NCBIfam" id="TIGR00079">
    <property type="entry name" value="pept_deformyl"/>
    <property type="match status" value="1"/>
</dbReference>
<dbReference type="PRINTS" id="PR01576">
    <property type="entry name" value="PDEFORMYLASE"/>
</dbReference>
<gene>
    <name evidence="15" type="ORF">TEA_004325</name>
</gene>
<evidence type="ECO:0000256" key="3">
    <source>
        <dbReference type="ARBA" id="ARBA00010759"/>
    </source>
</evidence>
<evidence type="ECO:0000256" key="6">
    <source>
        <dbReference type="ARBA" id="ARBA00022640"/>
    </source>
</evidence>
<evidence type="ECO:0000256" key="7">
    <source>
        <dbReference type="ARBA" id="ARBA00022723"/>
    </source>
</evidence>
<keyword evidence="14" id="KW-1133">Transmembrane helix</keyword>
<evidence type="ECO:0000313" key="15">
    <source>
        <dbReference type="EMBL" id="THG02393.1"/>
    </source>
</evidence>
<comment type="caution">
    <text evidence="15">The sequence shown here is derived from an EMBL/GenBank/DDBJ whole genome shotgun (WGS) entry which is preliminary data.</text>
</comment>
<keyword evidence="14" id="KW-0812">Transmembrane</keyword>
<evidence type="ECO:0000256" key="2">
    <source>
        <dbReference type="ARBA" id="ARBA00004229"/>
    </source>
</evidence>
<evidence type="ECO:0000256" key="10">
    <source>
        <dbReference type="ARBA" id="ARBA00022946"/>
    </source>
</evidence>
<keyword evidence="14" id="KW-0472">Membrane</keyword>
<dbReference type="FunFam" id="3.90.45.10:FF:000006">
    <property type="entry name" value="Peptide deformylase"/>
    <property type="match status" value="1"/>
</dbReference>
<evidence type="ECO:0000256" key="14">
    <source>
        <dbReference type="SAM" id="Phobius"/>
    </source>
</evidence>
<comment type="function">
    <text evidence="12">Removes the formyl group from the N-terminal Met of newly synthesized proteins.</text>
</comment>
<keyword evidence="9 12" id="KW-0648">Protein biosynthesis</keyword>
<evidence type="ECO:0000256" key="12">
    <source>
        <dbReference type="RuleBase" id="RU362111"/>
    </source>
</evidence>